<dbReference type="EMBL" id="BARU01029062">
    <property type="protein sequence ID" value="GAH63041.1"/>
    <property type="molecule type" value="Genomic_DNA"/>
</dbReference>
<evidence type="ECO:0000256" key="1">
    <source>
        <dbReference type="SAM" id="Phobius"/>
    </source>
</evidence>
<feature type="transmembrane region" description="Helical" evidence="1">
    <location>
        <begin position="34"/>
        <end position="52"/>
    </location>
</feature>
<reference evidence="2" key="1">
    <citation type="journal article" date="2014" name="Front. Microbiol.">
        <title>High frequency of phylogenetically diverse reductive dehalogenase-homologous genes in deep subseafloor sedimentary metagenomes.</title>
        <authorList>
            <person name="Kawai M."/>
            <person name="Futagami T."/>
            <person name="Toyoda A."/>
            <person name="Takaki Y."/>
            <person name="Nishi S."/>
            <person name="Hori S."/>
            <person name="Arai W."/>
            <person name="Tsubouchi T."/>
            <person name="Morono Y."/>
            <person name="Uchiyama I."/>
            <person name="Ito T."/>
            <person name="Fujiyama A."/>
            <person name="Inagaki F."/>
            <person name="Takami H."/>
        </authorList>
    </citation>
    <scope>NUCLEOTIDE SEQUENCE</scope>
    <source>
        <strain evidence="2">Expedition CK06-06</strain>
    </source>
</reference>
<proteinExistence type="predicted"/>
<protein>
    <submittedName>
        <fullName evidence="2">Uncharacterized protein</fullName>
    </submittedName>
</protein>
<keyword evidence="1" id="KW-0812">Transmembrane</keyword>
<feature type="transmembrane region" description="Helical" evidence="1">
    <location>
        <begin position="7"/>
        <end position="28"/>
    </location>
</feature>
<organism evidence="2">
    <name type="scientific">marine sediment metagenome</name>
    <dbReference type="NCBI Taxonomy" id="412755"/>
    <lineage>
        <taxon>unclassified sequences</taxon>
        <taxon>metagenomes</taxon>
        <taxon>ecological metagenomes</taxon>
    </lineage>
</organism>
<keyword evidence="1" id="KW-0472">Membrane</keyword>
<gene>
    <name evidence="2" type="ORF">S03H2_46303</name>
</gene>
<dbReference type="AlphaFoldDB" id="X1GYQ9"/>
<evidence type="ECO:0000313" key="2">
    <source>
        <dbReference type="EMBL" id="GAH63041.1"/>
    </source>
</evidence>
<feature type="non-terminal residue" evidence="2">
    <location>
        <position position="192"/>
    </location>
</feature>
<comment type="caution">
    <text evidence="2">The sequence shown here is derived from an EMBL/GenBank/DDBJ whole genome shotgun (WGS) entry which is preliminary data.</text>
</comment>
<accession>X1GYQ9</accession>
<name>X1GYQ9_9ZZZZ</name>
<keyword evidence="1" id="KW-1133">Transmembrane helix</keyword>
<sequence length="192" mass="20425">MGRNINPYNWAGISLLITGGLLLVLSYFIILANWLSALGLAMLILSFILLVLGRTIPRLPPEFSSLLLETGIDNIAAIVEELGIRGQAIYLPSSLTSGRPQALIPLNSKSCSPLITKTLPRRFIVRYGDGPEDVGLLVTTTGTIAANMLNSRPGANSAELESALTSLLMGTLGVAGGTRVFNHKNRVTVEIG</sequence>